<keyword evidence="1" id="KW-0732">Signal</keyword>
<keyword evidence="2" id="KW-1185">Reference proteome</keyword>
<dbReference type="AlphaFoldDB" id="A0A1I7TD64"/>
<feature type="chain" id="PRO_5009307352" evidence="1">
    <location>
        <begin position="25"/>
        <end position="227"/>
    </location>
</feature>
<feature type="signal peptide" evidence="1">
    <location>
        <begin position="1"/>
        <end position="24"/>
    </location>
</feature>
<dbReference type="Proteomes" id="UP000095282">
    <property type="component" value="Unplaced"/>
</dbReference>
<sequence>MFLNHRPLLVFLLFLASSPVDVVSRVLYSSSDSNLNEFPRNQTIDHLELDVNPLHLLCPVCSLLQGLVGGILKPILGGGLLKQIGILVCALGLSTPIKLMFVPNLICTVVFELLFMITKKVGSGLCPLLLLCPMPKQKTKATKSPIFSADEEYENHILSIIENKDSANLSPQMEFLFKEILKQLPMDSIESAGIADSVRHVTRNFVAALQYHLSHRDHYLAIVNQNG</sequence>
<organism evidence="2 3">
    <name type="scientific">Caenorhabditis tropicalis</name>
    <dbReference type="NCBI Taxonomy" id="1561998"/>
    <lineage>
        <taxon>Eukaryota</taxon>
        <taxon>Metazoa</taxon>
        <taxon>Ecdysozoa</taxon>
        <taxon>Nematoda</taxon>
        <taxon>Chromadorea</taxon>
        <taxon>Rhabditida</taxon>
        <taxon>Rhabditina</taxon>
        <taxon>Rhabditomorpha</taxon>
        <taxon>Rhabditoidea</taxon>
        <taxon>Rhabditidae</taxon>
        <taxon>Peloderinae</taxon>
        <taxon>Caenorhabditis</taxon>
    </lineage>
</organism>
<evidence type="ECO:0000256" key="1">
    <source>
        <dbReference type="SAM" id="SignalP"/>
    </source>
</evidence>
<protein>
    <submittedName>
        <fullName evidence="3">Uncharacterized protein</fullName>
    </submittedName>
</protein>
<accession>A0A1I7TD64</accession>
<name>A0A1I7TD64_9PELO</name>
<evidence type="ECO:0000313" key="3">
    <source>
        <dbReference type="WBParaSite" id="Csp11.Scaffold585.g4755.t1"/>
    </source>
</evidence>
<evidence type="ECO:0000313" key="2">
    <source>
        <dbReference type="Proteomes" id="UP000095282"/>
    </source>
</evidence>
<reference evidence="3" key="1">
    <citation type="submission" date="2016-11" db="UniProtKB">
        <authorList>
            <consortium name="WormBaseParasite"/>
        </authorList>
    </citation>
    <scope>IDENTIFICATION</scope>
</reference>
<dbReference type="WBParaSite" id="Csp11.Scaffold585.g4755.t1">
    <property type="protein sequence ID" value="Csp11.Scaffold585.g4755.t1"/>
    <property type="gene ID" value="Csp11.Scaffold585.g4755"/>
</dbReference>
<dbReference type="eggNOG" id="ENOG502TGW6">
    <property type="taxonomic scope" value="Eukaryota"/>
</dbReference>
<proteinExistence type="predicted"/>